<sequence>MIAKQHDMTFILFHLKTPSIKTALQILLLLSGCIFQSAFARQSNVDFSDLKKFAEFAAASYQPPAEIAILCKQKGFTLDQYNSIADIKISYFLATDRLNKTQIISVRGTSNIENALVDIALKLVLDKHTGIQLHHGFSVAAEAIYAEIQPKLKADYTISTTGHSLGGAVALILAMHLDIDQFKTGQIVTFGQPKVTSIAGVNKFQHLKINRVVTPEDLVPLVPPLDPVDLNNIGIYWHAGREIILLDGNHYALLQGINSMLRATRFTQQALSEKNLHDHKMSLYIKLLNKKIPTAKQVPYKNSFNLFNLFGENFRQAHPAIFSAVYLH</sequence>
<dbReference type="PROSITE" id="PS51257">
    <property type="entry name" value="PROKAR_LIPOPROTEIN"/>
    <property type="match status" value="1"/>
</dbReference>
<dbReference type="InterPro" id="IPR002921">
    <property type="entry name" value="Fungal_lipase-type"/>
</dbReference>
<protein>
    <recommendedName>
        <fullName evidence="1">Fungal lipase-type domain-containing protein</fullName>
    </recommendedName>
</protein>
<dbReference type="AlphaFoldDB" id="A0A3B0XEX1"/>
<organism evidence="2">
    <name type="scientific">hydrothermal vent metagenome</name>
    <dbReference type="NCBI Taxonomy" id="652676"/>
    <lineage>
        <taxon>unclassified sequences</taxon>
        <taxon>metagenomes</taxon>
        <taxon>ecological metagenomes</taxon>
    </lineage>
</organism>
<dbReference type="GO" id="GO:0006629">
    <property type="term" value="P:lipid metabolic process"/>
    <property type="evidence" value="ECO:0007669"/>
    <property type="project" value="InterPro"/>
</dbReference>
<dbReference type="InterPro" id="IPR029058">
    <property type="entry name" value="AB_hydrolase_fold"/>
</dbReference>
<name>A0A3B0XEX1_9ZZZZ</name>
<reference evidence="2" key="1">
    <citation type="submission" date="2018-06" db="EMBL/GenBank/DDBJ databases">
        <authorList>
            <person name="Zhirakovskaya E."/>
        </authorList>
    </citation>
    <scope>NUCLEOTIDE SEQUENCE</scope>
</reference>
<dbReference type="EMBL" id="UOFG01000183">
    <property type="protein sequence ID" value="VAW62823.1"/>
    <property type="molecule type" value="Genomic_DNA"/>
</dbReference>
<evidence type="ECO:0000259" key="1">
    <source>
        <dbReference type="Pfam" id="PF01764"/>
    </source>
</evidence>
<dbReference type="PANTHER" id="PTHR45856">
    <property type="entry name" value="ALPHA/BETA-HYDROLASES SUPERFAMILY PROTEIN"/>
    <property type="match status" value="1"/>
</dbReference>
<gene>
    <name evidence="2" type="ORF">MNBD_GAMMA11-1707</name>
</gene>
<feature type="domain" description="Fungal lipase-type" evidence="1">
    <location>
        <begin position="104"/>
        <end position="225"/>
    </location>
</feature>
<dbReference type="SUPFAM" id="SSF53474">
    <property type="entry name" value="alpha/beta-Hydrolases"/>
    <property type="match status" value="1"/>
</dbReference>
<dbReference type="PANTHER" id="PTHR45856:SF24">
    <property type="entry name" value="FUNGAL LIPASE-LIKE DOMAIN-CONTAINING PROTEIN"/>
    <property type="match status" value="1"/>
</dbReference>
<evidence type="ECO:0000313" key="2">
    <source>
        <dbReference type="EMBL" id="VAW62823.1"/>
    </source>
</evidence>
<dbReference type="CDD" id="cd00519">
    <property type="entry name" value="Lipase_3"/>
    <property type="match status" value="1"/>
</dbReference>
<accession>A0A3B0XEX1</accession>
<dbReference type="Gene3D" id="3.40.50.1820">
    <property type="entry name" value="alpha/beta hydrolase"/>
    <property type="match status" value="1"/>
</dbReference>
<dbReference type="Pfam" id="PF01764">
    <property type="entry name" value="Lipase_3"/>
    <property type="match status" value="1"/>
</dbReference>
<proteinExistence type="predicted"/>
<dbReference type="InterPro" id="IPR051218">
    <property type="entry name" value="Sec_MonoDiacylglyc_Lipase"/>
</dbReference>